<gene>
    <name evidence="2" type="ORF">L9F63_010660</name>
</gene>
<feature type="region of interest" description="Disordered" evidence="1">
    <location>
        <begin position="118"/>
        <end position="148"/>
    </location>
</feature>
<dbReference type="EMBL" id="JASPKZ010001200">
    <property type="protein sequence ID" value="KAJ9598645.1"/>
    <property type="molecule type" value="Genomic_DNA"/>
</dbReference>
<reference evidence="2" key="2">
    <citation type="submission" date="2023-05" db="EMBL/GenBank/DDBJ databases">
        <authorList>
            <person name="Fouks B."/>
        </authorList>
    </citation>
    <scope>NUCLEOTIDE SEQUENCE</scope>
    <source>
        <strain evidence="2">Stay&amp;Tobe</strain>
        <tissue evidence="2">Testes</tissue>
    </source>
</reference>
<evidence type="ECO:0000256" key="1">
    <source>
        <dbReference type="SAM" id="MobiDB-lite"/>
    </source>
</evidence>
<feature type="region of interest" description="Disordered" evidence="1">
    <location>
        <begin position="21"/>
        <end position="45"/>
    </location>
</feature>
<reference evidence="2" key="1">
    <citation type="journal article" date="2023" name="IScience">
        <title>Live-bearing cockroach genome reveals convergent evolutionary mechanisms linked to viviparity in insects and beyond.</title>
        <authorList>
            <person name="Fouks B."/>
            <person name="Harrison M.C."/>
            <person name="Mikhailova A.A."/>
            <person name="Marchal E."/>
            <person name="English S."/>
            <person name="Carruthers M."/>
            <person name="Jennings E.C."/>
            <person name="Chiamaka E.L."/>
            <person name="Frigard R.A."/>
            <person name="Pippel M."/>
            <person name="Attardo G.M."/>
            <person name="Benoit J.B."/>
            <person name="Bornberg-Bauer E."/>
            <person name="Tobe S.S."/>
        </authorList>
    </citation>
    <scope>NUCLEOTIDE SEQUENCE</scope>
    <source>
        <strain evidence="2">Stay&amp;Tobe</strain>
    </source>
</reference>
<sequence>SLWSNTWRAVVAVNEHFRSMESKVDPSEDEEEVTPTKNPKCGDKEEDEGKVIDCKACTAQLKNNAFGVQLTCYECQQGKGNKTCPYIIKDNPKFIVSAKFFEIEALDISETSKVAEISGNLNTTTTKDKKLEKEPKKAAEKGIDHSDN</sequence>
<comment type="caution">
    <text evidence="2">The sequence shown here is derived from an EMBL/GenBank/DDBJ whole genome shotgun (WGS) entry which is preliminary data.</text>
</comment>
<accession>A0AAD8EPR5</accession>
<feature type="non-terminal residue" evidence="2">
    <location>
        <position position="148"/>
    </location>
</feature>
<dbReference type="AlphaFoldDB" id="A0AAD8EPR5"/>
<name>A0AAD8EPR5_DIPPU</name>
<dbReference type="Proteomes" id="UP001233999">
    <property type="component" value="Unassembled WGS sequence"/>
</dbReference>
<organism evidence="2 3">
    <name type="scientific">Diploptera punctata</name>
    <name type="common">Pacific beetle cockroach</name>
    <dbReference type="NCBI Taxonomy" id="6984"/>
    <lineage>
        <taxon>Eukaryota</taxon>
        <taxon>Metazoa</taxon>
        <taxon>Ecdysozoa</taxon>
        <taxon>Arthropoda</taxon>
        <taxon>Hexapoda</taxon>
        <taxon>Insecta</taxon>
        <taxon>Pterygota</taxon>
        <taxon>Neoptera</taxon>
        <taxon>Polyneoptera</taxon>
        <taxon>Dictyoptera</taxon>
        <taxon>Blattodea</taxon>
        <taxon>Blaberoidea</taxon>
        <taxon>Blaberidae</taxon>
        <taxon>Diplopterinae</taxon>
        <taxon>Diploptera</taxon>
    </lineage>
</organism>
<feature type="compositionally biased region" description="Basic and acidic residues" evidence="1">
    <location>
        <begin position="126"/>
        <end position="148"/>
    </location>
</feature>
<keyword evidence="3" id="KW-1185">Reference proteome</keyword>
<proteinExistence type="predicted"/>
<evidence type="ECO:0000313" key="3">
    <source>
        <dbReference type="Proteomes" id="UP001233999"/>
    </source>
</evidence>
<protein>
    <submittedName>
        <fullName evidence="2">Uncharacterized protein</fullName>
    </submittedName>
</protein>
<evidence type="ECO:0000313" key="2">
    <source>
        <dbReference type="EMBL" id="KAJ9598645.1"/>
    </source>
</evidence>